<sequence length="68" mass="7828">MPLPIELEDLEEQLLAFGFNLALEFNIGGFELIKSINYAILKDFALKYQLDALEILSLYKEMIAEMET</sequence>
<proteinExistence type="predicted"/>
<name>A0ABZ3F6A6_9HELI</name>
<evidence type="ECO:0000313" key="1">
    <source>
        <dbReference type="EMBL" id="XAM18703.1"/>
    </source>
</evidence>
<gene>
    <name evidence="1" type="ORF">V3I05_03215</name>
</gene>
<dbReference type="RefSeq" id="WP_295701263.1">
    <property type="nucleotide sequence ID" value="NZ_CP145316.1"/>
</dbReference>
<accession>A0ABZ3F6A6</accession>
<keyword evidence="2" id="KW-1185">Reference proteome</keyword>
<organism evidence="1 2">
    <name type="scientific">Helicobacter mastomyrinus</name>
    <dbReference type="NCBI Taxonomy" id="287948"/>
    <lineage>
        <taxon>Bacteria</taxon>
        <taxon>Pseudomonadati</taxon>
        <taxon>Campylobacterota</taxon>
        <taxon>Epsilonproteobacteria</taxon>
        <taxon>Campylobacterales</taxon>
        <taxon>Helicobacteraceae</taxon>
        <taxon>Helicobacter</taxon>
    </lineage>
</organism>
<dbReference type="EMBL" id="CP145316">
    <property type="protein sequence ID" value="XAM18703.1"/>
    <property type="molecule type" value="Genomic_DNA"/>
</dbReference>
<evidence type="ECO:0000313" key="2">
    <source>
        <dbReference type="Proteomes" id="UP001434737"/>
    </source>
</evidence>
<dbReference type="Proteomes" id="UP001434737">
    <property type="component" value="Chromosome"/>
</dbReference>
<protein>
    <submittedName>
        <fullName evidence="1">Uncharacterized protein</fullName>
    </submittedName>
</protein>
<reference evidence="1 2" key="1">
    <citation type="submission" date="2024-02" db="EMBL/GenBank/DDBJ databases">
        <title>Genome and pathogenicity analysis of Helicobacter mastomyrinus isolated from mice.</title>
        <authorList>
            <person name="Zhu L."/>
        </authorList>
    </citation>
    <scope>NUCLEOTIDE SEQUENCE [LARGE SCALE GENOMIC DNA]</scope>
    <source>
        <strain evidence="1 2">Hm-17</strain>
    </source>
</reference>